<evidence type="ECO:0000313" key="3">
    <source>
        <dbReference type="EMBL" id="EKX40273.1"/>
    </source>
</evidence>
<dbReference type="RefSeq" id="XP_005827253.1">
    <property type="nucleotide sequence ID" value="XM_005827196.1"/>
</dbReference>
<dbReference type="EMBL" id="JH993033">
    <property type="protein sequence ID" value="EKX40273.1"/>
    <property type="molecule type" value="Genomic_DNA"/>
</dbReference>
<dbReference type="HOGENOM" id="CLU_344987_0_0_1"/>
<name>L1IVK9_GUITC</name>
<accession>L1IVK9</accession>
<dbReference type="STRING" id="905079.L1IVK9"/>
<evidence type="ECO:0000259" key="2">
    <source>
        <dbReference type="Pfam" id="PF13185"/>
    </source>
</evidence>
<dbReference type="GeneID" id="17296924"/>
<evidence type="ECO:0000256" key="1">
    <source>
        <dbReference type="SAM" id="Coils"/>
    </source>
</evidence>
<feature type="coiled-coil region" evidence="1">
    <location>
        <begin position="94"/>
        <end position="137"/>
    </location>
</feature>
<dbReference type="EnsemblProtists" id="EKX40273">
    <property type="protein sequence ID" value="EKX40273"/>
    <property type="gene ID" value="GUITHDRAFT_113750"/>
</dbReference>
<reference evidence="4" key="3">
    <citation type="submission" date="2016-03" db="UniProtKB">
        <authorList>
            <consortium name="EnsemblProtists"/>
        </authorList>
    </citation>
    <scope>IDENTIFICATION</scope>
</reference>
<dbReference type="AlphaFoldDB" id="L1IVK9"/>
<dbReference type="Pfam" id="PF13185">
    <property type="entry name" value="GAF_2"/>
    <property type="match status" value="1"/>
</dbReference>
<dbReference type="Gene3D" id="3.30.450.40">
    <property type="match status" value="3"/>
</dbReference>
<feature type="domain" description="GAF" evidence="2">
    <location>
        <begin position="702"/>
        <end position="805"/>
    </location>
</feature>
<dbReference type="SUPFAM" id="SSF55781">
    <property type="entry name" value="GAF domain-like"/>
    <property type="match status" value="3"/>
</dbReference>
<evidence type="ECO:0000313" key="4">
    <source>
        <dbReference type="EnsemblProtists" id="EKX40273"/>
    </source>
</evidence>
<dbReference type="KEGG" id="gtt:GUITHDRAFT_113750"/>
<evidence type="ECO:0000313" key="5">
    <source>
        <dbReference type="Proteomes" id="UP000011087"/>
    </source>
</evidence>
<protein>
    <recommendedName>
        <fullName evidence="2">GAF domain-containing protein</fullName>
    </recommendedName>
</protein>
<dbReference type="Proteomes" id="UP000011087">
    <property type="component" value="Unassembled WGS sequence"/>
</dbReference>
<dbReference type="InterPro" id="IPR029016">
    <property type="entry name" value="GAF-like_dom_sf"/>
</dbReference>
<reference evidence="3 5" key="1">
    <citation type="journal article" date="2012" name="Nature">
        <title>Algal genomes reveal evolutionary mosaicism and the fate of nucleomorphs.</title>
        <authorList>
            <consortium name="DOE Joint Genome Institute"/>
            <person name="Curtis B.A."/>
            <person name="Tanifuji G."/>
            <person name="Burki F."/>
            <person name="Gruber A."/>
            <person name="Irimia M."/>
            <person name="Maruyama S."/>
            <person name="Arias M.C."/>
            <person name="Ball S.G."/>
            <person name="Gile G.H."/>
            <person name="Hirakawa Y."/>
            <person name="Hopkins J.F."/>
            <person name="Kuo A."/>
            <person name="Rensing S.A."/>
            <person name="Schmutz J."/>
            <person name="Symeonidi A."/>
            <person name="Elias M."/>
            <person name="Eveleigh R.J."/>
            <person name="Herman E.K."/>
            <person name="Klute M.J."/>
            <person name="Nakayama T."/>
            <person name="Obornik M."/>
            <person name="Reyes-Prieto A."/>
            <person name="Armbrust E.V."/>
            <person name="Aves S.J."/>
            <person name="Beiko R.G."/>
            <person name="Coutinho P."/>
            <person name="Dacks J.B."/>
            <person name="Durnford D.G."/>
            <person name="Fast N.M."/>
            <person name="Green B.R."/>
            <person name="Grisdale C.J."/>
            <person name="Hempel F."/>
            <person name="Henrissat B."/>
            <person name="Hoppner M.P."/>
            <person name="Ishida K."/>
            <person name="Kim E."/>
            <person name="Koreny L."/>
            <person name="Kroth P.G."/>
            <person name="Liu Y."/>
            <person name="Malik S.B."/>
            <person name="Maier U.G."/>
            <person name="McRose D."/>
            <person name="Mock T."/>
            <person name="Neilson J.A."/>
            <person name="Onodera N.T."/>
            <person name="Poole A.M."/>
            <person name="Pritham E.J."/>
            <person name="Richards T.A."/>
            <person name="Rocap G."/>
            <person name="Roy S.W."/>
            <person name="Sarai C."/>
            <person name="Schaack S."/>
            <person name="Shirato S."/>
            <person name="Slamovits C.H."/>
            <person name="Spencer D.F."/>
            <person name="Suzuki S."/>
            <person name="Worden A.Z."/>
            <person name="Zauner S."/>
            <person name="Barry K."/>
            <person name="Bell C."/>
            <person name="Bharti A.K."/>
            <person name="Crow J.A."/>
            <person name="Grimwood J."/>
            <person name="Kramer R."/>
            <person name="Lindquist E."/>
            <person name="Lucas S."/>
            <person name="Salamov A."/>
            <person name="McFadden G.I."/>
            <person name="Lane C.E."/>
            <person name="Keeling P.J."/>
            <person name="Gray M.W."/>
            <person name="Grigoriev I.V."/>
            <person name="Archibald J.M."/>
        </authorList>
    </citation>
    <scope>NUCLEOTIDE SEQUENCE</scope>
    <source>
        <strain evidence="3 5">CCMP2712</strain>
    </source>
</reference>
<dbReference type="InterPro" id="IPR003018">
    <property type="entry name" value="GAF"/>
</dbReference>
<dbReference type="PaxDb" id="55529-EKX40273"/>
<sequence>MAAVKVVEDCEEEQRRRRARSAMAFRRSESNLVGLMSNSSQQQGGEAAHSVIGQPLETLTQPKRSGSILVAKDTVLQHQAQEIEDLKKSSSKSLARAWAKIREQENLIQKLRNKISLIEAESDLLRQKLDLRKQKQQELSTWMKMSGRNSNSSDFDGQYTSKHHKMFKTDNYDDIPIWQQLYFRFRECQTKSPSPAAAEETRVSPMWILFERALSRQMEADDFILAMNMLYSQFQQSARNSSLVELYNQISCLNKVMTCMSSMLEIPGSIMDLPLLTSRMLEIAMDLCAARSGRILFLEGDHLVVMAALSKSKQDGYVDIGVNNRPLPIDGIVGKVLKQGKTLNYKMGNDLAADFNKTTDVIMGQETTPFVCSPILDADGSLLGCLQLFDHMTEKKLQEGDRILNFFNKELQVNRVTCASNAESDRSCIMQILCEEFARVCGKEFEQCRAFSASWRAQQLLQRFLRFTKIVSNSSDFVSVLKMLNDMTVNVISVDQCGIFYLDKVANEFRLLHTLFDDESITLGLEQRVPNDGIGLISLAAQTAMMNTTNDVGKESKYSATRDLRGTTDLPARGICTVPLKNMYGEVSCVFQVSKHSVPWTRADEDVISTMDRSEQLLASTSVTRRSRTIRHTKSVQRRNSSTSITGMIKDFQRSMQVESLRLLVIKQPDENPEAPADSSKAKSTLVTLVSAGRESGMSRTASMEQAREAPPSIEHFVGEGITGHVAETTQCVRSNDAFAHPFFSPTFDRVFPSQVCTNICCVPVISEEDATTIAVLEALNKTPCFSEEDEIVLKVFAKQIGVFLMDRVIDMEGLSNLIF</sequence>
<reference evidence="5" key="2">
    <citation type="submission" date="2012-11" db="EMBL/GenBank/DDBJ databases">
        <authorList>
            <person name="Kuo A."/>
            <person name="Curtis B.A."/>
            <person name="Tanifuji G."/>
            <person name="Burki F."/>
            <person name="Gruber A."/>
            <person name="Irimia M."/>
            <person name="Maruyama S."/>
            <person name="Arias M.C."/>
            <person name="Ball S.G."/>
            <person name="Gile G.H."/>
            <person name="Hirakawa Y."/>
            <person name="Hopkins J.F."/>
            <person name="Rensing S.A."/>
            <person name="Schmutz J."/>
            <person name="Symeonidi A."/>
            <person name="Elias M."/>
            <person name="Eveleigh R.J."/>
            <person name="Herman E.K."/>
            <person name="Klute M.J."/>
            <person name="Nakayama T."/>
            <person name="Obornik M."/>
            <person name="Reyes-Prieto A."/>
            <person name="Armbrust E.V."/>
            <person name="Aves S.J."/>
            <person name="Beiko R.G."/>
            <person name="Coutinho P."/>
            <person name="Dacks J.B."/>
            <person name="Durnford D.G."/>
            <person name="Fast N.M."/>
            <person name="Green B.R."/>
            <person name="Grisdale C."/>
            <person name="Hempe F."/>
            <person name="Henrissat B."/>
            <person name="Hoppner M.P."/>
            <person name="Ishida K.-I."/>
            <person name="Kim E."/>
            <person name="Koreny L."/>
            <person name="Kroth P.G."/>
            <person name="Liu Y."/>
            <person name="Malik S.-B."/>
            <person name="Maier U.G."/>
            <person name="McRose D."/>
            <person name="Mock T."/>
            <person name="Neilson J.A."/>
            <person name="Onodera N.T."/>
            <person name="Poole A.M."/>
            <person name="Pritham E.J."/>
            <person name="Richards T.A."/>
            <person name="Rocap G."/>
            <person name="Roy S.W."/>
            <person name="Sarai C."/>
            <person name="Schaack S."/>
            <person name="Shirato S."/>
            <person name="Slamovits C.H."/>
            <person name="Spencer D.F."/>
            <person name="Suzuki S."/>
            <person name="Worden A.Z."/>
            <person name="Zauner S."/>
            <person name="Barry K."/>
            <person name="Bell C."/>
            <person name="Bharti A.K."/>
            <person name="Crow J.A."/>
            <person name="Grimwood J."/>
            <person name="Kramer R."/>
            <person name="Lindquist E."/>
            <person name="Lucas S."/>
            <person name="Salamov A."/>
            <person name="McFadden G.I."/>
            <person name="Lane C.E."/>
            <person name="Keeling P.J."/>
            <person name="Gray M.W."/>
            <person name="Grigoriev I.V."/>
            <person name="Archibald J.M."/>
        </authorList>
    </citation>
    <scope>NUCLEOTIDE SEQUENCE</scope>
    <source>
        <strain evidence="5">CCMP2712</strain>
    </source>
</reference>
<keyword evidence="1" id="KW-0175">Coiled coil</keyword>
<proteinExistence type="predicted"/>
<organism evidence="3">
    <name type="scientific">Guillardia theta (strain CCMP2712)</name>
    <name type="common">Cryptophyte</name>
    <dbReference type="NCBI Taxonomy" id="905079"/>
    <lineage>
        <taxon>Eukaryota</taxon>
        <taxon>Cryptophyceae</taxon>
        <taxon>Pyrenomonadales</taxon>
        <taxon>Geminigeraceae</taxon>
        <taxon>Guillardia</taxon>
    </lineage>
</organism>
<keyword evidence="5" id="KW-1185">Reference proteome</keyword>
<gene>
    <name evidence="3" type="ORF">GUITHDRAFT_113750</name>
</gene>